<protein>
    <recommendedName>
        <fullName evidence="3">Putative gamma-glutamylcyclotransferase</fullName>
    </recommendedName>
</protein>
<dbReference type="Gene3D" id="3.10.490.10">
    <property type="entry name" value="Gamma-glutamyl cyclotransferase-like"/>
    <property type="match status" value="1"/>
</dbReference>
<gene>
    <name evidence="5" type="ORF">CONLIGDRAFT_545902</name>
</gene>
<dbReference type="PANTHER" id="PTHR31544">
    <property type="entry name" value="AIG2-LIKE PROTEIN D"/>
    <property type="match status" value="1"/>
</dbReference>
<feature type="domain" description="Gamma-glutamylcyclotransferase AIG2-like" evidence="4">
    <location>
        <begin position="134"/>
        <end position="234"/>
    </location>
</feature>
<dbReference type="CDD" id="cd06661">
    <property type="entry name" value="GGCT_like"/>
    <property type="match status" value="1"/>
</dbReference>
<dbReference type="InterPro" id="IPR036568">
    <property type="entry name" value="GGCT-like_sf"/>
</dbReference>
<feature type="non-terminal residue" evidence="5">
    <location>
        <position position="237"/>
    </location>
</feature>
<dbReference type="Pfam" id="PF06094">
    <property type="entry name" value="GGACT"/>
    <property type="match status" value="1"/>
</dbReference>
<reference evidence="5 6" key="1">
    <citation type="submission" date="2016-10" db="EMBL/GenBank/DDBJ databases">
        <title>Draft genome sequence of Coniochaeta ligniaria NRRL30616, a lignocellulolytic fungus for bioabatement of inhibitors in plant biomass hydrolysates.</title>
        <authorList>
            <consortium name="DOE Joint Genome Institute"/>
            <person name="Jimenez D.J."/>
            <person name="Hector R.E."/>
            <person name="Riley R."/>
            <person name="Sun H."/>
            <person name="Grigoriev I.V."/>
            <person name="Van Elsas J.D."/>
            <person name="Nichols N.N."/>
        </authorList>
    </citation>
    <scope>NUCLEOTIDE SEQUENCE [LARGE SCALE GENOMIC DNA]</scope>
    <source>
        <strain evidence="5 6">NRRL 30616</strain>
    </source>
</reference>
<evidence type="ECO:0000256" key="1">
    <source>
        <dbReference type="ARBA" id="ARBA00008861"/>
    </source>
</evidence>
<accession>A0A1J7J127</accession>
<proteinExistence type="inferred from homology"/>
<dbReference type="SUPFAM" id="SSF110857">
    <property type="entry name" value="Gamma-glutamyl cyclotransferase-like"/>
    <property type="match status" value="1"/>
</dbReference>
<keyword evidence="6" id="KW-1185">Reference proteome</keyword>
<dbReference type="PANTHER" id="PTHR31544:SF4">
    <property type="entry name" value="GAMMA-GLUTAMYLCYCLOTRANSFERASE-RELATED"/>
    <property type="match status" value="1"/>
</dbReference>
<name>A0A1J7J127_9PEZI</name>
<sequence length="237" mass="26963">TRSYLFRFEGPIADAEALRDFANLPFLPLVLHGTSDDNKIANNGEDDMADNNNTANAQFCLVDGKTRLLILRKLAELQSTFRPTFIRDSKAKKELSPTSLYPTIGIDTTLPQFRLHGSSDAKLVPAQDMYPVWYFFYGTLAEGAVLSRLLCMPANQPPTYRKARLRGGRLTTWARKYKALIDGSQNEIVRGSAYLVNNADDERVLRYYETDKYEVVRCVIKFEEDGKEVRGLTFRFV</sequence>
<evidence type="ECO:0000313" key="6">
    <source>
        <dbReference type="Proteomes" id="UP000182658"/>
    </source>
</evidence>
<dbReference type="GO" id="GO:0016740">
    <property type="term" value="F:transferase activity"/>
    <property type="evidence" value="ECO:0007669"/>
    <property type="project" value="UniProtKB-KW"/>
</dbReference>
<evidence type="ECO:0000259" key="4">
    <source>
        <dbReference type="Pfam" id="PF06094"/>
    </source>
</evidence>
<dbReference type="InParanoid" id="A0A1J7J127"/>
<comment type="similarity">
    <text evidence="1">Belongs to the gamma-glutamylcyclotransferase family.</text>
</comment>
<organism evidence="5 6">
    <name type="scientific">Coniochaeta ligniaria NRRL 30616</name>
    <dbReference type="NCBI Taxonomy" id="1408157"/>
    <lineage>
        <taxon>Eukaryota</taxon>
        <taxon>Fungi</taxon>
        <taxon>Dikarya</taxon>
        <taxon>Ascomycota</taxon>
        <taxon>Pezizomycotina</taxon>
        <taxon>Sordariomycetes</taxon>
        <taxon>Sordariomycetidae</taxon>
        <taxon>Coniochaetales</taxon>
        <taxon>Coniochaetaceae</taxon>
        <taxon>Coniochaeta</taxon>
    </lineage>
</organism>
<evidence type="ECO:0000256" key="3">
    <source>
        <dbReference type="ARBA" id="ARBA00030602"/>
    </source>
</evidence>
<evidence type="ECO:0000256" key="2">
    <source>
        <dbReference type="ARBA" id="ARBA00022679"/>
    </source>
</evidence>
<dbReference type="OrthoDB" id="3262926at2759"/>
<dbReference type="InterPro" id="IPR045038">
    <property type="entry name" value="AIG2-like"/>
</dbReference>
<dbReference type="EMBL" id="KV875110">
    <property type="protein sequence ID" value="OIW22868.1"/>
    <property type="molecule type" value="Genomic_DNA"/>
</dbReference>
<dbReference type="AlphaFoldDB" id="A0A1J7J127"/>
<dbReference type="InterPro" id="IPR009288">
    <property type="entry name" value="AIG2-like_dom"/>
</dbReference>
<keyword evidence="2" id="KW-0808">Transferase</keyword>
<feature type="non-terminal residue" evidence="5">
    <location>
        <position position="1"/>
    </location>
</feature>
<dbReference type="InterPro" id="IPR013024">
    <property type="entry name" value="GGCT-like"/>
</dbReference>
<dbReference type="Proteomes" id="UP000182658">
    <property type="component" value="Unassembled WGS sequence"/>
</dbReference>
<evidence type="ECO:0000313" key="5">
    <source>
        <dbReference type="EMBL" id="OIW22868.1"/>
    </source>
</evidence>